<gene>
    <name evidence="1" type="ORF">KUM_0456</name>
</gene>
<reference evidence="1" key="1">
    <citation type="journal article" date="2012" name="Vet. Microbiol.">
        <title>Comparative genomic analyses of the Taylorellae.</title>
        <authorList>
            <person name="Hauser H."/>
            <person name="Richter D.C."/>
            <person name="van Tonder A."/>
            <person name="Clark L."/>
            <person name="Preston A."/>
        </authorList>
    </citation>
    <scope>NUCLEOTIDE SEQUENCE</scope>
    <source>
        <strain evidence="1">14/45</strain>
    </source>
</reference>
<dbReference type="BioCyc" id="TASI1091495:G13GE-455-MONOMER"/>
<accession>I7IBR4</accession>
<evidence type="ECO:0000313" key="1">
    <source>
        <dbReference type="EMBL" id="CCG19254.1"/>
    </source>
</evidence>
<dbReference type="EMBL" id="HE681424">
    <property type="protein sequence ID" value="CCG19254.1"/>
    <property type="molecule type" value="Genomic_DNA"/>
</dbReference>
<dbReference type="KEGG" id="tat:KUM_0456"/>
<protein>
    <submittedName>
        <fullName evidence="1">Uncharacterized protein</fullName>
    </submittedName>
</protein>
<proteinExistence type="predicted"/>
<organism evidence="1">
    <name type="scientific">Taylorella asinigenitalis 14/45</name>
    <dbReference type="NCBI Taxonomy" id="1091495"/>
    <lineage>
        <taxon>Bacteria</taxon>
        <taxon>Pseudomonadati</taxon>
        <taxon>Pseudomonadota</taxon>
        <taxon>Betaproteobacteria</taxon>
        <taxon>Burkholderiales</taxon>
        <taxon>Alcaligenaceae</taxon>
        <taxon>Taylorella</taxon>
    </lineage>
</organism>
<dbReference type="HOGENOM" id="CLU_131364_0_0_4"/>
<name>I7IBR4_9BURK</name>
<sequence length="171" mass="19776">MKDSIQSLVLIESQYIDLLQNTETFLILDLVRGSINKVLHLSIDEKDISLILNNEYQIIKNDFEKHANTKIMKSSLKEALFDLKIINENLNCVKNKSDYKIVNEAYQKPKNRKNGLPYDEARQSIACHKSRLENLLKSKSSKSEKIILKSRINGIEVIHDMYKILQSKALD</sequence>
<dbReference type="AlphaFoldDB" id="I7IBR4"/>
<dbReference type="RefSeq" id="WP_015551383.1">
    <property type="nucleotide sequence ID" value="NC_021033.1"/>
</dbReference>